<proteinExistence type="predicted"/>
<accession>A0ABW8UXA3</accession>
<keyword evidence="1" id="KW-0472">Membrane</keyword>
<name>A0ABW8UXA3_9RHOB</name>
<gene>
    <name evidence="2" type="ORF">ACERZ8_11975</name>
</gene>
<organism evidence="2 3">
    <name type="scientific">Tateyamaria armeniaca</name>
    <dbReference type="NCBI Taxonomy" id="2518930"/>
    <lineage>
        <taxon>Bacteria</taxon>
        <taxon>Pseudomonadati</taxon>
        <taxon>Pseudomonadota</taxon>
        <taxon>Alphaproteobacteria</taxon>
        <taxon>Rhodobacterales</taxon>
        <taxon>Roseobacteraceae</taxon>
        <taxon>Tateyamaria</taxon>
    </lineage>
</organism>
<evidence type="ECO:0000256" key="1">
    <source>
        <dbReference type="SAM" id="Phobius"/>
    </source>
</evidence>
<reference evidence="2 3" key="1">
    <citation type="submission" date="2024-08" db="EMBL/GenBank/DDBJ databases">
        <title>Tateyamaria sp. nov., isolated from marine algae.</title>
        <authorList>
            <person name="Choi B.J."/>
            <person name="Kim J.M."/>
            <person name="Lee J.K."/>
            <person name="Choi D.G."/>
            <person name="Bayburt H."/>
            <person name="Baek J.H."/>
            <person name="Han D.M."/>
            <person name="Jeon C.O."/>
        </authorList>
    </citation>
    <scope>NUCLEOTIDE SEQUENCE [LARGE SCALE GENOMIC DNA]</scope>
    <source>
        <strain evidence="2 3">KMU-156</strain>
    </source>
</reference>
<keyword evidence="1" id="KW-1133">Transmembrane helix</keyword>
<keyword evidence="3" id="KW-1185">Reference proteome</keyword>
<evidence type="ECO:0000313" key="2">
    <source>
        <dbReference type="EMBL" id="MFL4470561.1"/>
    </source>
</evidence>
<dbReference type="RefSeq" id="WP_407592410.1">
    <property type="nucleotide sequence ID" value="NZ_JBHDIY010000002.1"/>
</dbReference>
<feature type="transmembrane region" description="Helical" evidence="1">
    <location>
        <begin position="17"/>
        <end position="50"/>
    </location>
</feature>
<comment type="caution">
    <text evidence="2">The sequence shown here is derived from an EMBL/GenBank/DDBJ whole genome shotgun (WGS) entry which is preliminary data.</text>
</comment>
<evidence type="ECO:0000313" key="3">
    <source>
        <dbReference type="Proteomes" id="UP001627408"/>
    </source>
</evidence>
<sequence>MSEAAMNNKPVGRAPNYTTACVAMFGVNITCVLVVIWAIWGLIAALLLAVGVNHLMERARVWAAARQAASIRRGKQV</sequence>
<evidence type="ECO:0008006" key="4">
    <source>
        <dbReference type="Google" id="ProtNLM"/>
    </source>
</evidence>
<protein>
    <recommendedName>
        <fullName evidence="4">Histidinol phosphate aminotransferase</fullName>
    </recommendedName>
</protein>
<dbReference type="EMBL" id="JBHDIY010000002">
    <property type="protein sequence ID" value="MFL4470561.1"/>
    <property type="molecule type" value="Genomic_DNA"/>
</dbReference>
<dbReference type="Proteomes" id="UP001627408">
    <property type="component" value="Unassembled WGS sequence"/>
</dbReference>
<keyword evidence="1" id="KW-0812">Transmembrane</keyword>